<dbReference type="EMBL" id="VSRR010000351">
    <property type="protein sequence ID" value="MPC14422.1"/>
    <property type="molecule type" value="Genomic_DNA"/>
</dbReference>
<reference evidence="2 3" key="1">
    <citation type="submission" date="2019-05" db="EMBL/GenBank/DDBJ databases">
        <title>Another draft genome of Portunus trituberculatus and its Hox gene families provides insights of decapod evolution.</title>
        <authorList>
            <person name="Jeong J.-H."/>
            <person name="Song I."/>
            <person name="Kim S."/>
            <person name="Choi T."/>
            <person name="Kim D."/>
            <person name="Ryu S."/>
            <person name="Kim W."/>
        </authorList>
    </citation>
    <scope>NUCLEOTIDE SEQUENCE [LARGE SCALE GENOMIC DNA]</scope>
    <source>
        <tissue evidence="2">Muscle</tissue>
    </source>
</reference>
<evidence type="ECO:0000313" key="3">
    <source>
        <dbReference type="Proteomes" id="UP000324222"/>
    </source>
</evidence>
<keyword evidence="3" id="KW-1185">Reference proteome</keyword>
<organism evidence="2 3">
    <name type="scientific">Portunus trituberculatus</name>
    <name type="common">Swimming crab</name>
    <name type="synonym">Neptunus trituberculatus</name>
    <dbReference type="NCBI Taxonomy" id="210409"/>
    <lineage>
        <taxon>Eukaryota</taxon>
        <taxon>Metazoa</taxon>
        <taxon>Ecdysozoa</taxon>
        <taxon>Arthropoda</taxon>
        <taxon>Crustacea</taxon>
        <taxon>Multicrustacea</taxon>
        <taxon>Malacostraca</taxon>
        <taxon>Eumalacostraca</taxon>
        <taxon>Eucarida</taxon>
        <taxon>Decapoda</taxon>
        <taxon>Pleocyemata</taxon>
        <taxon>Brachyura</taxon>
        <taxon>Eubrachyura</taxon>
        <taxon>Portunoidea</taxon>
        <taxon>Portunidae</taxon>
        <taxon>Portuninae</taxon>
        <taxon>Portunus</taxon>
    </lineage>
</organism>
<dbReference type="Proteomes" id="UP000324222">
    <property type="component" value="Unassembled WGS sequence"/>
</dbReference>
<feature type="region of interest" description="Disordered" evidence="1">
    <location>
        <begin position="43"/>
        <end position="71"/>
    </location>
</feature>
<protein>
    <submittedName>
        <fullName evidence="2">Uncharacterized protein</fullName>
    </submittedName>
</protein>
<name>A0A5B7CXH2_PORTR</name>
<sequence>MWGRRGTAGWALETGSAEEAGDRRDDETTRVWIETVVVVVVVEEDEEHRGPDYEQDSGPATGGREVAGDETGVQAEDEVAAQGLGDTKVASRHHAAFPVPEAFPCQQWNLVWEGSSEEKATLLAQQLSTKMKVGNTEQPAPYPPQETKCAVTTALVKSHPAMLGAKMSAKADLFAESHGDNKWLLFRELSEGASKYGFVGVSDLEDICDLFDCEDWFSRPWTPWTDLA</sequence>
<accession>A0A5B7CXH2</accession>
<comment type="caution">
    <text evidence="2">The sequence shown here is derived from an EMBL/GenBank/DDBJ whole genome shotgun (WGS) entry which is preliminary data.</text>
</comment>
<proteinExistence type="predicted"/>
<dbReference type="AlphaFoldDB" id="A0A5B7CXH2"/>
<evidence type="ECO:0000313" key="2">
    <source>
        <dbReference type="EMBL" id="MPC14422.1"/>
    </source>
</evidence>
<evidence type="ECO:0000256" key="1">
    <source>
        <dbReference type="SAM" id="MobiDB-lite"/>
    </source>
</evidence>
<gene>
    <name evidence="2" type="ORF">E2C01_007188</name>
</gene>
<feature type="region of interest" description="Disordered" evidence="1">
    <location>
        <begin position="1"/>
        <end position="26"/>
    </location>
</feature>